<dbReference type="PROSITE" id="PS51081">
    <property type="entry name" value="ZF_SIAH"/>
    <property type="match status" value="1"/>
</dbReference>
<dbReference type="InterPro" id="IPR001841">
    <property type="entry name" value="Znf_RING"/>
</dbReference>
<dbReference type="Gene3D" id="3.30.40.10">
    <property type="entry name" value="Zinc/RING finger domain, C3HC4 (zinc finger)"/>
    <property type="match status" value="2"/>
</dbReference>
<accession>A0ABM4D3I2</accession>
<dbReference type="InterPro" id="IPR013010">
    <property type="entry name" value="Znf_SIAH"/>
</dbReference>
<dbReference type="RefSeq" id="XP_065668829.1">
    <property type="nucleotide sequence ID" value="XM_065812757.1"/>
</dbReference>
<name>A0ABM4D3I2_HYDVU</name>
<evidence type="ECO:0000259" key="6">
    <source>
        <dbReference type="PROSITE" id="PS50089"/>
    </source>
</evidence>
<dbReference type="InterPro" id="IPR017907">
    <property type="entry name" value="Znf_RING_CS"/>
</dbReference>
<comment type="function">
    <text evidence="4">E3 ubiquitin-protein ligase that mediates ubiquitination and subsequent proteasomal degradation of target proteins. E3 ubiquitin ligases accept ubiquitin from an E2 ubiquitin-conjugating enzyme in the form of a thioester and then directly transfers the ubiquitin to targeted substrates. It probably triggers the ubiquitin-mediated degradation of different substrates.</text>
</comment>
<evidence type="ECO:0000256" key="3">
    <source>
        <dbReference type="ARBA" id="ARBA00022833"/>
    </source>
</evidence>
<proteinExistence type="predicted"/>
<evidence type="ECO:0000313" key="9">
    <source>
        <dbReference type="RefSeq" id="XP_065668829.1"/>
    </source>
</evidence>
<protein>
    <submittedName>
        <fullName evidence="9">Tripartite motif-containing protein 43-like</fullName>
    </submittedName>
</protein>
<dbReference type="InterPro" id="IPR013083">
    <property type="entry name" value="Znf_RING/FYVE/PHD"/>
</dbReference>
<dbReference type="PANTHER" id="PTHR46632">
    <property type="entry name" value="E3 UBIQUITIN-PROTEIN LIGASE SINA-LIKE 4"/>
    <property type="match status" value="1"/>
</dbReference>
<dbReference type="PROSITE" id="PS00518">
    <property type="entry name" value="ZF_RING_1"/>
    <property type="match status" value="1"/>
</dbReference>
<evidence type="ECO:0000256" key="1">
    <source>
        <dbReference type="ARBA" id="ARBA00022723"/>
    </source>
</evidence>
<keyword evidence="3" id="KW-0862">Zinc</keyword>
<dbReference type="PROSITE" id="PS50089">
    <property type="entry name" value="ZF_RING_2"/>
    <property type="match status" value="1"/>
</dbReference>
<sequence length="272" mass="30253">MDNIVEKELTCSICLDIADNPVETKCCHHIFCESCMNNLSCCPLCMKSPLAFKKSHILRRLIGNFIIKCENKGCGKDIARSELSKHKLLCEFSILKCYIPTCNYKSKKNDLMNHLVISHSDSIIKILEEYYSTSSSNQINAYEEPNNSYSFISTKINSKGRQARLGATGKYYCSGSLDLASKCKCCDGICGPGDGCNCTSCMALDISTRKLPLGWYVNKEGFPCVKSETGKFYCGRKMDLKFSDGYCGPDNGPNCLSCQIIGFEESAYQEVL</sequence>
<dbReference type="SMART" id="SM00184">
    <property type="entry name" value="RING"/>
    <property type="match status" value="1"/>
</dbReference>
<feature type="domain" description="SIAH-type" evidence="7">
    <location>
        <begin position="62"/>
        <end position="120"/>
    </location>
</feature>
<dbReference type="GeneID" id="136088614"/>
<evidence type="ECO:0000256" key="4">
    <source>
        <dbReference type="ARBA" id="ARBA00024004"/>
    </source>
</evidence>
<feature type="domain" description="RING-type" evidence="6">
    <location>
        <begin position="11"/>
        <end position="45"/>
    </location>
</feature>
<dbReference type="SUPFAM" id="SSF49599">
    <property type="entry name" value="TRAF domain-like"/>
    <property type="match status" value="1"/>
</dbReference>
<evidence type="ECO:0000313" key="8">
    <source>
        <dbReference type="Proteomes" id="UP001652625"/>
    </source>
</evidence>
<dbReference type="Proteomes" id="UP001652625">
    <property type="component" value="Chromosome 12"/>
</dbReference>
<evidence type="ECO:0000256" key="2">
    <source>
        <dbReference type="ARBA" id="ARBA00022771"/>
    </source>
</evidence>
<keyword evidence="8" id="KW-1185">Reference proteome</keyword>
<dbReference type="InterPro" id="IPR044286">
    <property type="entry name" value="SINL_plant"/>
</dbReference>
<organism evidence="8 9">
    <name type="scientific">Hydra vulgaris</name>
    <name type="common">Hydra</name>
    <name type="synonym">Hydra attenuata</name>
    <dbReference type="NCBI Taxonomy" id="6087"/>
    <lineage>
        <taxon>Eukaryota</taxon>
        <taxon>Metazoa</taxon>
        <taxon>Cnidaria</taxon>
        <taxon>Hydrozoa</taxon>
        <taxon>Hydroidolina</taxon>
        <taxon>Anthoathecata</taxon>
        <taxon>Aplanulata</taxon>
        <taxon>Hydridae</taxon>
        <taxon>Hydra</taxon>
    </lineage>
</organism>
<gene>
    <name evidence="9" type="primary">LOC136088614</name>
</gene>
<evidence type="ECO:0000259" key="7">
    <source>
        <dbReference type="PROSITE" id="PS51081"/>
    </source>
</evidence>
<keyword evidence="2 5" id="KW-0863">Zinc-finger</keyword>
<keyword evidence="1" id="KW-0479">Metal-binding</keyword>
<dbReference type="SUPFAM" id="SSF57850">
    <property type="entry name" value="RING/U-box"/>
    <property type="match status" value="1"/>
</dbReference>
<reference evidence="9" key="1">
    <citation type="submission" date="2025-08" db="UniProtKB">
        <authorList>
            <consortium name="RefSeq"/>
        </authorList>
    </citation>
    <scope>IDENTIFICATION</scope>
</reference>
<evidence type="ECO:0000256" key="5">
    <source>
        <dbReference type="PROSITE-ProRule" id="PRU00455"/>
    </source>
</evidence>